<keyword evidence="2" id="KW-1185">Reference proteome</keyword>
<sequence>MAELDGLDDLDLQVDALAQSLGSAGALAAGFDSELKRIHQTFAATGNQARSLGTTLSGGLRKAIDGVILDGMNLSDALGIVGKSMINTAFNAAVKPVTDHFGALLGGALTPLVPFEKGGAFSQGRVTPFANGGIVSGPVAFPIRGGMGLMGEAGPEAIMPLARGANGKLGVQAQGGAGPINVVMNIQTPDAQGFQRSQSQIAAQMSRVLARGTRNR</sequence>
<dbReference type="RefSeq" id="WP_074836643.1">
    <property type="nucleotide sequence ID" value="NZ_CATMKJ010000034.1"/>
</dbReference>
<comment type="caution">
    <text evidence="1">The sequence shown here is derived from an EMBL/GenBank/DDBJ whole genome shotgun (WGS) entry which is preliminary data.</text>
</comment>
<dbReference type="AlphaFoldDB" id="A0A975WAB2"/>
<protein>
    <submittedName>
        <fullName evidence="1">Phage tail tape measure protein, lambda family</fullName>
    </submittedName>
</protein>
<reference evidence="1 2" key="1">
    <citation type="submission" date="2016-10" db="EMBL/GenBank/DDBJ databases">
        <authorList>
            <person name="Varghese N."/>
            <person name="Submissions S."/>
        </authorList>
    </citation>
    <scope>NUCLEOTIDE SEQUENCE [LARGE SCALE GENOMIC DNA]</scope>
    <source>
        <strain evidence="1 2">FF3</strain>
    </source>
</reference>
<evidence type="ECO:0000313" key="2">
    <source>
        <dbReference type="Proteomes" id="UP000182932"/>
    </source>
</evidence>
<gene>
    <name evidence="1" type="ORF">SAMN04487940_10737</name>
</gene>
<organism evidence="1 2">
    <name type="scientific">Marinovum algicola</name>
    <dbReference type="NCBI Taxonomy" id="42444"/>
    <lineage>
        <taxon>Bacteria</taxon>
        <taxon>Pseudomonadati</taxon>
        <taxon>Pseudomonadota</taxon>
        <taxon>Alphaproteobacteria</taxon>
        <taxon>Rhodobacterales</taxon>
        <taxon>Roseobacteraceae</taxon>
        <taxon>Marinovum</taxon>
    </lineage>
</organism>
<proteinExistence type="predicted"/>
<accession>A0A975WAB2</accession>
<dbReference type="GeneID" id="80818519"/>
<name>A0A975WAB2_9RHOB</name>
<dbReference type="Proteomes" id="UP000182932">
    <property type="component" value="Unassembled WGS sequence"/>
</dbReference>
<evidence type="ECO:0000313" key="1">
    <source>
        <dbReference type="EMBL" id="SEJ54456.1"/>
    </source>
</evidence>
<dbReference type="EMBL" id="FNYY01000007">
    <property type="protein sequence ID" value="SEJ54456.1"/>
    <property type="molecule type" value="Genomic_DNA"/>
</dbReference>